<evidence type="ECO:0000256" key="14">
    <source>
        <dbReference type="SAM" id="Phobius"/>
    </source>
</evidence>
<dbReference type="PANTHER" id="PTHR16320">
    <property type="entry name" value="SPHINGOMYELINASE FAMILY MEMBER"/>
    <property type="match status" value="1"/>
</dbReference>
<protein>
    <recommendedName>
        <fullName evidence="5">sphingomyelin phosphodiesterase</fullName>
        <ecNumber evidence="5">3.1.4.12</ecNumber>
    </recommendedName>
</protein>
<keyword evidence="10" id="KW-0746">Sphingolipid metabolism</keyword>
<feature type="transmembrane region" description="Helical" evidence="14">
    <location>
        <begin position="352"/>
        <end position="377"/>
    </location>
</feature>
<keyword evidence="12" id="KW-0443">Lipid metabolism</keyword>
<evidence type="ECO:0000256" key="5">
    <source>
        <dbReference type="ARBA" id="ARBA00012369"/>
    </source>
</evidence>
<dbReference type="EC" id="3.1.4.12" evidence="5"/>
<evidence type="ECO:0000256" key="8">
    <source>
        <dbReference type="ARBA" id="ARBA00022801"/>
    </source>
</evidence>
<dbReference type="SUPFAM" id="SSF56219">
    <property type="entry name" value="DNase I-like"/>
    <property type="match status" value="1"/>
</dbReference>
<dbReference type="OrthoDB" id="387657at2759"/>
<reference evidence="16 17" key="1">
    <citation type="submission" date="2015-12" db="EMBL/GenBank/DDBJ databases">
        <title>The genome of Folsomia candida.</title>
        <authorList>
            <person name="Faddeeva A."/>
            <person name="Derks M.F."/>
            <person name="Anvar Y."/>
            <person name="Smit S."/>
            <person name="Van Straalen N."/>
            <person name="Roelofs D."/>
        </authorList>
    </citation>
    <scope>NUCLEOTIDE SEQUENCE [LARGE SCALE GENOMIC DNA]</scope>
    <source>
        <strain evidence="16 17">VU population</strain>
        <tissue evidence="16">Whole body</tissue>
    </source>
</reference>
<evidence type="ECO:0000256" key="11">
    <source>
        <dbReference type="ARBA" id="ARBA00022989"/>
    </source>
</evidence>
<dbReference type="PANTHER" id="PTHR16320:SF24">
    <property type="entry name" value="PHOSPHODIESTERASE, PUTATIVE-RELATED"/>
    <property type="match status" value="1"/>
</dbReference>
<dbReference type="Proteomes" id="UP000198287">
    <property type="component" value="Unassembled WGS sequence"/>
</dbReference>
<dbReference type="GO" id="GO:0046872">
    <property type="term" value="F:metal ion binding"/>
    <property type="evidence" value="ECO:0007669"/>
    <property type="project" value="UniProtKB-KW"/>
</dbReference>
<evidence type="ECO:0000256" key="10">
    <source>
        <dbReference type="ARBA" id="ARBA00022919"/>
    </source>
</evidence>
<keyword evidence="11 14" id="KW-1133">Transmembrane helix</keyword>
<dbReference type="InterPro" id="IPR005135">
    <property type="entry name" value="Endo/exonuclease/phosphatase"/>
</dbReference>
<evidence type="ECO:0000256" key="2">
    <source>
        <dbReference type="ARBA" id="ARBA00004760"/>
    </source>
</evidence>
<evidence type="ECO:0000256" key="12">
    <source>
        <dbReference type="ARBA" id="ARBA00023098"/>
    </source>
</evidence>
<dbReference type="GO" id="GO:0004767">
    <property type="term" value="F:sphingomyelin phosphodiesterase activity"/>
    <property type="evidence" value="ECO:0007669"/>
    <property type="project" value="UniProtKB-EC"/>
</dbReference>
<dbReference type="OMA" id="SCEWEPN"/>
<dbReference type="Pfam" id="PF03372">
    <property type="entry name" value="Exo_endo_phos"/>
    <property type="match status" value="1"/>
</dbReference>
<comment type="pathway">
    <text evidence="3">Sphingolipid metabolism.</text>
</comment>
<evidence type="ECO:0000256" key="1">
    <source>
        <dbReference type="ARBA" id="ARBA00004141"/>
    </source>
</evidence>
<sequence>MTRKMKMETEICVVTLNCWGIRFISKDRVQRMNAIGDELATGKYDFVFLQEIWTTEDYERIKKRTSDVLPYSYYFYSGVIGAGICIFSKSEIKSAFFHQWAVNGYIHKVQHGDWFGGKGIGMVEVVHNGLTINLYTAHLHAEYDRVNDEYLAHRVIQAFDTAQFIKMTSKHADAVIVGGDLNTEPGDLAYKVIIHTAELKDSICDVEKPSLAESLNTNEIPSNSYSSSAQLKTNPFGKRIDYICFKSKYGVSVKTISSEVPWPNRVPNESFSYSDHEAVVAKLRITKSTSVDKIDVPEGQNDAKKEVILESINICSAAMEHLQFSKKMYFVISLVCLCCLLALGSFDTTGNWWVLLPILRILTLLVLVFGVIMGSVWNRMEVNGILAGMLAMKLEIGRSAEFDDFDELGACGDRAVTVSPIDCAP</sequence>
<organism evidence="16 17">
    <name type="scientific">Folsomia candida</name>
    <name type="common">Springtail</name>
    <dbReference type="NCBI Taxonomy" id="158441"/>
    <lineage>
        <taxon>Eukaryota</taxon>
        <taxon>Metazoa</taxon>
        <taxon>Ecdysozoa</taxon>
        <taxon>Arthropoda</taxon>
        <taxon>Hexapoda</taxon>
        <taxon>Collembola</taxon>
        <taxon>Entomobryomorpha</taxon>
        <taxon>Isotomoidea</taxon>
        <taxon>Isotomidae</taxon>
        <taxon>Proisotominae</taxon>
        <taxon>Folsomia</taxon>
    </lineage>
</organism>
<dbReference type="STRING" id="158441.A0A226E771"/>
<dbReference type="InterPro" id="IPR036691">
    <property type="entry name" value="Endo/exonu/phosph_ase_sf"/>
</dbReference>
<gene>
    <name evidence="16" type="ORF">Fcan01_12142</name>
</gene>
<dbReference type="GO" id="GO:0016020">
    <property type="term" value="C:membrane"/>
    <property type="evidence" value="ECO:0007669"/>
    <property type="project" value="UniProtKB-SubCell"/>
</dbReference>
<comment type="caution">
    <text evidence="16">The sequence shown here is derived from an EMBL/GenBank/DDBJ whole genome shotgun (WGS) entry which is preliminary data.</text>
</comment>
<dbReference type="Gene3D" id="3.60.10.10">
    <property type="entry name" value="Endonuclease/exonuclease/phosphatase"/>
    <property type="match status" value="1"/>
</dbReference>
<feature type="transmembrane region" description="Helical" evidence="14">
    <location>
        <begin position="328"/>
        <end position="346"/>
    </location>
</feature>
<keyword evidence="13 14" id="KW-0472">Membrane</keyword>
<dbReference type="AlphaFoldDB" id="A0A226E771"/>
<comment type="subcellular location">
    <subcellularLocation>
        <location evidence="1">Membrane</location>
        <topology evidence="1">Multi-pass membrane protein</topology>
    </subcellularLocation>
</comment>
<comment type="similarity">
    <text evidence="4">Belongs to the neutral sphingomyelinase family.</text>
</comment>
<evidence type="ECO:0000259" key="15">
    <source>
        <dbReference type="Pfam" id="PF03372"/>
    </source>
</evidence>
<dbReference type="EMBL" id="LNIX01000006">
    <property type="protein sequence ID" value="OXA52817.1"/>
    <property type="molecule type" value="Genomic_DNA"/>
</dbReference>
<evidence type="ECO:0000313" key="17">
    <source>
        <dbReference type="Proteomes" id="UP000198287"/>
    </source>
</evidence>
<keyword evidence="17" id="KW-1185">Reference proteome</keyword>
<keyword evidence="7" id="KW-0479">Metal-binding</keyword>
<dbReference type="InterPro" id="IPR038772">
    <property type="entry name" value="Sph/SMPD2-like"/>
</dbReference>
<keyword evidence="9" id="KW-0460">Magnesium</keyword>
<proteinExistence type="inferred from homology"/>
<evidence type="ECO:0000256" key="13">
    <source>
        <dbReference type="ARBA" id="ARBA00023136"/>
    </source>
</evidence>
<feature type="domain" description="Endonuclease/exonuclease/phosphatase" evidence="15">
    <location>
        <begin position="14"/>
        <end position="276"/>
    </location>
</feature>
<evidence type="ECO:0000256" key="4">
    <source>
        <dbReference type="ARBA" id="ARBA00006335"/>
    </source>
</evidence>
<comment type="pathway">
    <text evidence="2">Lipid metabolism; sphingolipid metabolism.</text>
</comment>
<keyword evidence="8" id="KW-0378">Hydrolase</keyword>
<evidence type="ECO:0000256" key="6">
    <source>
        <dbReference type="ARBA" id="ARBA00022692"/>
    </source>
</evidence>
<evidence type="ECO:0000256" key="7">
    <source>
        <dbReference type="ARBA" id="ARBA00022723"/>
    </source>
</evidence>
<evidence type="ECO:0000256" key="3">
    <source>
        <dbReference type="ARBA" id="ARBA00004991"/>
    </source>
</evidence>
<evidence type="ECO:0000256" key="9">
    <source>
        <dbReference type="ARBA" id="ARBA00022842"/>
    </source>
</evidence>
<accession>A0A226E771</accession>
<evidence type="ECO:0000313" key="16">
    <source>
        <dbReference type="EMBL" id="OXA52817.1"/>
    </source>
</evidence>
<dbReference type="GO" id="GO:0006665">
    <property type="term" value="P:sphingolipid metabolic process"/>
    <property type="evidence" value="ECO:0007669"/>
    <property type="project" value="UniProtKB-KW"/>
</dbReference>
<name>A0A226E771_FOLCA</name>
<keyword evidence="6 14" id="KW-0812">Transmembrane</keyword>